<comment type="similarity">
    <text evidence="6">Belongs to the HSP33 family.</text>
</comment>
<dbReference type="SUPFAM" id="SSF118352">
    <property type="entry name" value="HSP33 redox switch-like"/>
    <property type="match status" value="1"/>
</dbReference>
<dbReference type="SUPFAM" id="SSF64397">
    <property type="entry name" value="Hsp33 domain"/>
    <property type="match status" value="1"/>
</dbReference>
<dbReference type="InterPro" id="IPR000397">
    <property type="entry name" value="Heat_shock_Hsp33"/>
</dbReference>
<sequence>MSQFDQLHRYVFDKANVRGELVQLQKSYQTILAVQPYPPVIQRILGELMAITSLLTATLKFAGDIAVQLQSDGILKYAVINGTHDQKLRGIARWDEAVKELPDSIEALLPKGLLVITITPEEGERYQGMVAIDKPTLAECLEAYFMQSEQLPTKIVLKTQGENDNAMAGGMFLQVLPTSSESSSHKDHPEFNHLTALTETISASELLELPANDVLHRLYHQEEVTLYEPQPIIFKCTCSKERSAAAIAKVDKQELLEIVKEDGAVRLNCQYCHTEYSFDAIDVESIHSGAYDQPNATQ</sequence>
<evidence type="ECO:0000256" key="3">
    <source>
        <dbReference type="ARBA" id="ARBA00023157"/>
    </source>
</evidence>
<comment type="function">
    <text evidence="6">Redox regulated molecular chaperone. Protects both thermally unfolding and oxidatively damaged proteins from irreversible aggregation. Plays an important role in the bacterial defense system toward oxidative stress.</text>
</comment>
<proteinExistence type="inferred from homology"/>
<dbReference type="Gene3D" id="3.90.1280.10">
    <property type="entry name" value="HSP33 redox switch-like"/>
    <property type="match status" value="1"/>
</dbReference>
<feature type="disulfide bond" description="Redox-active" evidence="6">
    <location>
        <begin position="269"/>
        <end position="272"/>
    </location>
</feature>
<name>A0ABP3WSJ8_9ALTE</name>
<dbReference type="InterPro" id="IPR016153">
    <property type="entry name" value="Heat_shock_Hsp33_N"/>
</dbReference>
<evidence type="ECO:0000256" key="4">
    <source>
        <dbReference type="ARBA" id="ARBA00023186"/>
    </source>
</evidence>
<evidence type="ECO:0000313" key="7">
    <source>
        <dbReference type="EMBL" id="GAA0854906.1"/>
    </source>
</evidence>
<evidence type="ECO:0000256" key="1">
    <source>
        <dbReference type="ARBA" id="ARBA00022490"/>
    </source>
</evidence>
<comment type="caution">
    <text evidence="7">The sequence shown here is derived from an EMBL/GenBank/DDBJ whole genome shotgun (WGS) entry which is preliminary data.</text>
</comment>
<dbReference type="Proteomes" id="UP001500359">
    <property type="component" value="Unassembled WGS sequence"/>
</dbReference>
<evidence type="ECO:0000256" key="5">
    <source>
        <dbReference type="ARBA" id="ARBA00023284"/>
    </source>
</evidence>
<dbReference type="CDD" id="cd00498">
    <property type="entry name" value="Hsp33"/>
    <property type="match status" value="1"/>
</dbReference>
<dbReference type="PANTHER" id="PTHR30111:SF1">
    <property type="entry name" value="33 KDA CHAPERONIN"/>
    <property type="match status" value="1"/>
</dbReference>
<dbReference type="PIRSF" id="PIRSF005261">
    <property type="entry name" value="Heat_shock_Hsp33"/>
    <property type="match status" value="1"/>
</dbReference>
<dbReference type="RefSeq" id="WP_343857637.1">
    <property type="nucleotide sequence ID" value="NZ_BAAAFD010000002.1"/>
</dbReference>
<keyword evidence="5 6" id="KW-0676">Redox-active center</keyword>
<dbReference type="EMBL" id="BAAAFD010000002">
    <property type="protein sequence ID" value="GAA0854906.1"/>
    <property type="molecule type" value="Genomic_DNA"/>
</dbReference>
<dbReference type="NCBIfam" id="NF001033">
    <property type="entry name" value="PRK00114.1"/>
    <property type="match status" value="1"/>
</dbReference>
<keyword evidence="1 6" id="KW-0963">Cytoplasm</keyword>
<keyword evidence="3 6" id="KW-1015">Disulfide bond</keyword>
<feature type="disulfide bond" description="Redox-active" evidence="6">
    <location>
        <begin position="236"/>
        <end position="238"/>
    </location>
</feature>
<keyword evidence="2 6" id="KW-0862">Zinc</keyword>
<keyword evidence="8" id="KW-1185">Reference proteome</keyword>
<dbReference type="InterPro" id="IPR023212">
    <property type="entry name" value="Hsp33_helix_hairpin_bin_dom_sf"/>
</dbReference>
<dbReference type="Pfam" id="PF01430">
    <property type="entry name" value="HSP33"/>
    <property type="match status" value="1"/>
</dbReference>
<organism evidence="7 8">
    <name type="scientific">Aliiglaciecola litoralis</name>
    <dbReference type="NCBI Taxonomy" id="582857"/>
    <lineage>
        <taxon>Bacteria</taxon>
        <taxon>Pseudomonadati</taxon>
        <taxon>Pseudomonadota</taxon>
        <taxon>Gammaproteobacteria</taxon>
        <taxon>Alteromonadales</taxon>
        <taxon>Alteromonadaceae</taxon>
        <taxon>Aliiglaciecola</taxon>
    </lineage>
</organism>
<dbReference type="HAMAP" id="MF_00117">
    <property type="entry name" value="HslO"/>
    <property type="match status" value="1"/>
</dbReference>
<evidence type="ECO:0000256" key="2">
    <source>
        <dbReference type="ARBA" id="ARBA00022833"/>
    </source>
</evidence>
<dbReference type="PANTHER" id="PTHR30111">
    <property type="entry name" value="33 KDA CHAPERONIN"/>
    <property type="match status" value="1"/>
</dbReference>
<evidence type="ECO:0000313" key="8">
    <source>
        <dbReference type="Proteomes" id="UP001500359"/>
    </source>
</evidence>
<reference evidence="8" key="1">
    <citation type="journal article" date="2019" name="Int. J. Syst. Evol. Microbiol.">
        <title>The Global Catalogue of Microorganisms (GCM) 10K type strain sequencing project: providing services to taxonomists for standard genome sequencing and annotation.</title>
        <authorList>
            <consortium name="The Broad Institute Genomics Platform"/>
            <consortium name="The Broad Institute Genome Sequencing Center for Infectious Disease"/>
            <person name="Wu L."/>
            <person name="Ma J."/>
        </authorList>
    </citation>
    <scope>NUCLEOTIDE SEQUENCE [LARGE SCALE GENOMIC DNA]</scope>
    <source>
        <strain evidence="8">JCM 15896</strain>
    </source>
</reference>
<dbReference type="Gene3D" id="1.10.287.480">
    <property type="entry name" value="helix hairpin bin"/>
    <property type="match status" value="1"/>
</dbReference>
<evidence type="ECO:0000256" key="6">
    <source>
        <dbReference type="HAMAP-Rule" id="MF_00117"/>
    </source>
</evidence>
<comment type="subcellular location">
    <subcellularLocation>
        <location evidence="6">Cytoplasm</location>
    </subcellularLocation>
</comment>
<dbReference type="InterPro" id="IPR016154">
    <property type="entry name" value="Heat_shock_Hsp33_C"/>
</dbReference>
<protein>
    <recommendedName>
        <fullName evidence="6">33 kDa chaperonin</fullName>
    </recommendedName>
    <alternativeName>
        <fullName evidence="6">Heat shock protein 33 homolog</fullName>
        <shortName evidence="6">HSP33</shortName>
    </alternativeName>
</protein>
<gene>
    <name evidence="6 7" type="primary">hslO</name>
    <name evidence="7" type="ORF">GCM10009114_12350</name>
</gene>
<keyword evidence="4 6" id="KW-0143">Chaperone</keyword>
<dbReference type="Gene3D" id="3.55.30.10">
    <property type="entry name" value="Hsp33 domain"/>
    <property type="match status" value="1"/>
</dbReference>
<comment type="PTM">
    <text evidence="6">Under oxidizing conditions two disulfide bonds are formed involving the reactive cysteines. Under reducing conditions zinc is bound to the reactive cysteines and the protein is inactive.</text>
</comment>
<accession>A0ABP3WSJ8</accession>